<protein>
    <submittedName>
        <fullName evidence="1">Uncharacterized protein</fullName>
    </submittedName>
</protein>
<dbReference type="Proteomes" id="UP000094043">
    <property type="component" value="Chromosome 3"/>
</dbReference>
<proteinExistence type="predicted"/>
<reference evidence="1" key="1">
    <citation type="submission" date="2016-06" db="EMBL/GenBank/DDBJ databases">
        <authorList>
            <person name="Cuomo C."/>
            <person name="Litvintseva A."/>
            <person name="Heitman J."/>
            <person name="Chen Y."/>
            <person name="Sun S."/>
            <person name="Springer D."/>
            <person name="Dromer F."/>
            <person name="Young S."/>
            <person name="Zeng Q."/>
            <person name="Chapman S."/>
            <person name="Gujja S."/>
            <person name="Saif S."/>
            <person name="Birren B."/>
        </authorList>
    </citation>
    <scope>NUCLEOTIDE SEQUENCE</scope>
    <source>
        <strain evidence="1">CBS 7841</strain>
    </source>
</reference>
<dbReference type="InterPro" id="IPR036928">
    <property type="entry name" value="AS_sf"/>
</dbReference>
<gene>
    <name evidence="1" type="ORF">L203_102597</name>
</gene>
<reference evidence="1" key="3">
    <citation type="submission" date="2024-01" db="EMBL/GenBank/DDBJ databases">
        <authorList>
            <person name="Coelho M.A."/>
            <person name="David-Palma M."/>
            <person name="Shea T."/>
            <person name="Sun S."/>
            <person name="Cuomo C.A."/>
            <person name="Heitman J."/>
        </authorList>
    </citation>
    <scope>NUCLEOTIDE SEQUENCE</scope>
    <source>
        <strain evidence="1">CBS 7841</strain>
    </source>
</reference>
<keyword evidence="2" id="KW-1185">Reference proteome</keyword>
<reference evidence="1" key="2">
    <citation type="journal article" date="2022" name="Elife">
        <title>Obligate sexual reproduction of a homothallic fungus closely related to the Cryptococcus pathogenic species complex.</title>
        <authorList>
            <person name="Passer A.R."/>
            <person name="Clancey S.A."/>
            <person name="Shea T."/>
            <person name="David-Palma M."/>
            <person name="Averette A.F."/>
            <person name="Boekhout T."/>
            <person name="Porcel B.M."/>
            <person name="Nowrousian M."/>
            <person name="Cuomo C.A."/>
            <person name="Sun S."/>
            <person name="Heitman J."/>
            <person name="Coelho M.A."/>
        </authorList>
    </citation>
    <scope>NUCLEOTIDE SEQUENCE</scope>
    <source>
        <strain evidence="1">CBS 7841</strain>
    </source>
</reference>
<dbReference type="InterPro" id="IPR023631">
    <property type="entry name" value="Amidase_dom"/>
</dbReference>
<dbReference type="SUPFAM" id="SSF75304">
    <property type="entry name" value="Amidase signature (AS) enzymes"/>
    <property type="match status" value="1"/>
</dbReference>
<evidence type="ECO:0000313" key="1">
    <source>
        <dbReference type="EMBL" id="WVN87417.1"/>
    </source>
</evidence>
<dbReference type="Gene3D" id="3.90.1300.10">
    <property type="entry name" value="Amidase signature (AS) domain"/>
    <property type="match status" value="1"/>
</dbReference>
<dbReference type="EMBL" id="CP143786">
    <property type="protein sequence ID" value="WVN87417.1"/>
    <property type="molecule type" value="Genomic_DNA"/>
</dbReference>
<dbReference type="RefSeq" id="XP_066068117.1">
    <property type="nucleotide sequence ID" value="XM_066212020.1"/>
</dbReference>
<organism evidence="1 2">
    <name type="scientific">Cryptococcus depauperatus CBS 7841</name>
    <dbReference type="NCBI Taxonomy" id="1295531"/>
    <lineage>
        <taxon>Eukaryota</taxon>
        <taxon>Fungi</taxon>
        <taxon>Dikarya</taxon>
        <taxon>Basidiomycota</taxon>
        <taxon>Agaricomycotina</taxon>
        <taxon>Tremellomycetes</taxon>
        <taxon>Tremellales</taxon>
        <taxon>Cryptococcaceae</taxon>
        <taxon>Cryptococcus</taxon>
    </lineage>
</organism>
<dbReference type="VEuPathDB" id="FungiDB:L203_03963"/>
<evidence type="ECO:0000313" key="2">
    <source>
        <dbReference type="Proteomes" id="UP000094043"/>
    </source>
</evidence>
<dbReference type="KEGG" id="cdep:91086808"/>
<sequence length="193" mass="20995">MWSSAGPGTIPAMKEAATILRDSGIKVEQVSFPPKVANVEALERIQNVLIFGEAQASFLREYRTDRANLSAAICAIVENTSNYTYKERIGASDTYCNMRHIINNLAENYSAILTPSAVDEAPLGLDYMGSADFNIMWTGFHMPVINIPAFVGANGMPIGLSLVGPRFHDQQLLRSGKVLSETLMAQGGWKVGI</sequence>
<dbReference type="GeneID" id="91086808"/>
<dbReference type="AlphaFoldDB" id="A0A1E3IE57"/>
<dbReference type="Pfam" id="PF01425">
    <property type="entry name" value="Amidase"/>
    <property type="match status" value="1"/>
</dbReference>
<dbReference type="OrthoDB" id="5423360at2759"/>
<accession>A0A1E3IE57</accession>
<name>A0A1E3IE57_9TREE</name>